<feature type="compositionally biased region" description="Polar residues" evidence="1">
    <location>
        <begin position="291"/>
        <end position="304"/>
    </location>
</feature>
<evidence type="ECO:0000313" key="2">
    <source>
        <dbReference type="EMBL" id="AKX33694.1"/>
    </source>
</evidence>
<dbReference type="PATRIC" id="fig|216942.3.peg.26"/>
<dbReference type="AlphaFoldDB" id="A0A0K1W056"/>
<dbReference type="STRING" id="216942.SLITO_v1c00260"/>
<dbReference type="EMBL" id="CP012357">
    <property type="protein sequence ID" value="AKX33694.1"/>
    <property type="molecule type" value="Genomic_DNA"/>
</dbReference>
<organism evidence="2 3">
    <name type="scientific">Spiroplasma litorale</name>
    <dbReference type="NCBI Taxonomy" id="216942"/>
    <lineage>
        <taxon>Bacteria</taxon>
        <taxon>Bacillati</taxon>
        <taxon>Mycoplasmatota</taxon>
        <taxon>Mollicutes</taxon>
        <taxon>Entomoplasmatales</taxon>
        <taxon>Spiroplasmataceae</taxon>
        <taxon>Spiroplasma</taxon>
    </lineage>
</organism>
<name>A0A0K1W056_9MOLU</name>
<evidence type="ECO:0000256" key="1">
    <source>
        <dbReference type="SAM" id="MobiDB-lite"/>
    </source>
</evidence>
<sequence length="647" mass="76430">MNYYIKFENNYYSVVDFRNNIIIASFIKEEDAHRFIQSMFYVLSPYSYSMPRLSFNNLALGTVAPSYPLYEGAMGFAPVPFSGQSVFHGQSAPLYNDFLTNNMPMGRFNNFSNMQHPQTSMFYNPQTNPYQPQQMNPYHQQQYQQPQQMNPYHQQQYQQPQQMNPYHQQQYQQPQQMNPYHQQQYQQPQQMNPYHQQPYQQPQQMNPYHQQQYQQPQQMNPYHQQQYQQPQQMNPYHQQQYQQPQQMNPYHHHQQPDNLSENNNPYLNNSKNQNGFNNRQNQNQYGYEMDNTLNSGGSNFNHLNQNQESSFLKNKKKKRDELFNDDTLKTEMQNFDMPNNEPIIFNDDTLSIDDSVFSEDKMGAIYKDPNDDPNIIYNSTDDDSLGELSAYKDLNKKELKKKEQKEEISSLLQEGIDNKIEDRIKEILQKEKKSVVEEQKVVEDQKVEPTIIEEPKVLNNELEPNNAPFNLKNNVDDNVKELKEITSNIETSNVDNNRSSFLNVNKSIDETISNNSSEIHNNNSYNQVDVLNNKNELGAIHNDYEESLKGDIKPIDNSKIEVLNKKDVTRTITSLYEDNLVTSNNFVSKRDDLIDLGPIQEEDEIFSTPRRDAELEDYENFATSRKEKKILRKIEKKQIKDNKKKKE</sequence>
<feature type="region of interest" description="Disordered" evidence="1">
    <location>
        <begin position="116"/>
        <end position="304"/>
    </location>
</feature>
<dbReference type="KEGG" id="sll:SLITO_v1c00260"/>
<proteinExistence type="predicted"/>
<reference evidence="2 3" key="1">
    <citation type="journal article" date="2015" name="Genome Announc.">
        <title>Complete Genome Sequence of Spiroplasma litorale TN-1T (DSM 21781), a Bacterium Isolated from a Green-Eyed Horsefly (Tabanus nigrovittatus).</title>
        <authorList>
            <person name="Lo W.S."/>
            <person name="Lai Y.C."/>
            <person name="Lien Y.W."/>
            <person name="Wang T.H."/>
            <person name="Kuo C.H."/>
        </authorList>
    </citation>
    <scope>NUCLEOTIDE SEQUENCE [LARGE SCALE GENOMIC DNA]</scope>
    <source>
        <strain evidence="2 3">TN-1</strain>
    </source>
</reference>
<dbReference type="Proteomes" id="UP000067476">
    <property type="component" value="Chromosome"/>
</dbReference>
<evidence type="ECO:0000313" key="3">
    <source>
        <dbReference type="Proteomes" id="UP000067476"/>
    </source>
</evidence>
<feature type="compositionally biased region" description="Low complexity" evidence="1">
    <location>
        <begin position="256"/>
        <end position="284"/>
    </location>
</feature>
<keyword evidence="3" id="KW-1185">Reference proteome</keyword>
<protein>
    <submittedName>
        <fullName evidence="2">Uncharacterized protein</fullName>
    </submittedName>
</protein>
<feature type="compositionally biased region" description="Low complexity" evidence="1">
    <location>
        <begin position="123"/>
        <end position="249"/>
    </location>
</feature>
<accession>A0A0K1W056</accession>
<gene>
    <name evidence="2" type="ORF">SLITO_v1c00260</name>
</gene>